<dbReference type="InterPro" id="IPR001789">
    <property type="entry name" value="Sig_transdc_resp-reg_receiver"/>
</dbReference>
<keyword evidence="6" id="KW-1185">Reference proteome</keyword>
<gene>
    <name evidence="5" type="ORF">C8J28_12210</name>
</gene>
<reference evidence="5 6" key="1">
    <citation type="submission" date="2018-04" db="EMBL/GenBank/DDBJ databases">
        <title>Genomic Encyclopedia of Type Strains, Phase III (KMG-III): the genomes of soil and plant-associated and newly described type strains.</title>
        <authorList>
            <person name="Whitman W."/>
        </authorList>
    </citation>
    <scope>NUCLEOTIDE SEQUENCE [LARGE SCALE GENOMIC DNA]</scope>
    <source>
        <strain evidence="5 6">KA25</strain>
    </source>
</reference>
<evidence type="ECO:0000259" key="4">
    <source>
        <dbReference type="PROSITE" id="PS50110"/>
    </source>
</evidence>
<organism evidence="5 6">
    <name type="scientific">Cereibacter azotoformans</name>
    <dbReference type="NCBI Taxonomy" id="43057"/>
    <lineage>
        <taxon>Bacteria</taxon>
        <taxon>Pseudomonadati</taxon>
        <taxon>Pseudomonadota</taxon>
        <taxon>Alphaproteobacteria</taxon>
        <taxon>Rhodobacterales</taxon>
        <taxon>Paracoccaceae</taxon>
        <taxon>Cereibacter</taxon>
    </lineage>
</organism>
<dbReference type="InterPro" id="IPR051015">
    <property type="entry name" value="EvgA-like"/>
</dbReference>
<feature type="compositionally biased region" description="Low complexity" evidence="2">
    <location>
        <begin position="219"/>
        <end position="233"/>
    </location>
</feature>
<keyword evidence="1" id="KW-0597">Phosphoprotein</keyword>
<evidence type="ECO:0000256" key="2">
    <source>
        <dbReference type="SAM" id="MobiDB-lite"/>
    </source>
</evidence>
<dbReference type="PANTHER" id="PTHR45566">
    <property type="entry name" value="HTH-TYPE TRANSCRIPTIONAL REGULATOR YHJB-RELATED"/>
    <property type="match status" value="1"/>
</dbReference>
<dbReference type="GO" id="GO:0000160">
    <property type="term" value="P:phosphorelay signal transduction system"/>
    <property type="evidence" value="ECO:0007669"/>
    <property type="project" value="InterPro"/>
</dbReference>
<dbReference type="PRINTS" id="PR00038">
    <property type="entry name" value="HTHLUXR"/>
</dbReference>
<dbReference type="PANTHER" id="PTHR45566:SF1">
    <property type="entry name" value="HTH-TYPE TRANSCRIPTIONAL REGULATOR YHJB-RELATED"/>
    <property type="match status" value="1"/>
</dbReference>
<dbReference type="Pfam" id="PF00072">
    <property type="entry name" value="Response_reg"/>
    <property type="match status" value="1"/>
</dbReference>
<name>A0A2T5JT75_9RHOB</name>
<sequence>MQKRKIALAENQCLVREVIAAYLAPQLDAEILEAASVEELEALIRSHGPFDLILLDLLLPGMMPGLDALARLVEMNQTQPVVLFASGAAPNVVIEALEKGAAGYVDKSQGARSLVNAINFILAGETYLPAFLRLTPRRSASDERGLTPKELEVLQGLTAGLMNKEIAQNLGLSEVTVKMHVRSICAKLNVKNRTQAAMVASQFGYGSTATSKRGREATENAAAAPTPRSGMNA</sequence>
<dbReference type="RefSeq" id="WP_108222296.1">
    <property type="nucleotide sequence ID" value="NZ_QAOT01000022.1"/>
</dbReference>
<evidence type="ECO:0000259" key="3">
    <source>
        <dbReference type="PROSITE" id="PS50043"/>
    </source>
</evidence>
<dbReference type="PROSITE" id="PS50110">
    <property type="entry name" value="RESPONSE_REGULATORY"/>
    <property type="match status" value="1"/>
</dbReference>
<dbReference type="SMART" id="SM00448">
    <property type="entry name" value="REC"/>
    <property type="match status" value="1"/>
</dbReference>
<feature type="region of interest" description="Disordered" evidence="2">
    <location>
        <begin position="208"/>
        <end position="233"/>
    </location>
</feature>
<dbReference type="PROSITE" id="PS00622">
    <property type="entry name" value="HTH_LUXR_1"/>
    <property type="match status" value="1"/>
</dbReference>
<evidence type="ECO:0000256" key="1">
    <source>
        <dbReference type="PROSITE-ProRule" id="PRU00169"/>
    </source>
</evidence>
<dbReference type="AlphaFoldDB" id="A0A2T5JT75"/>
<dbReference type="InterPro" id="IPR011006">
    <property type="entry name" value="CheY-like_superfamily"/>
</dbReference>
<dbReference type="Proteomes" id="UP000244060">
    <property type="component" value="Unassembled WGS sequence"/>
</dbReference>
<comment type="caution">
    <text evidence="5">The sequence shown here is derived from an EMBL/GenBank/DDBJ whole genome shotgun (WGS) entry which is preliminary data.</text>
</comment>
<protein>
    <submittedName>
        <fullName evidence="5">LuxR family two component transcriptional regulator</fullName>
    </submittedName>
</protein>
<dbReference type="Gene3D" id="3.40.50.2300">
    <property type="match status" value="1"/>
</dbReference>
<evidence type="ECO:0000313" key="5">
    <source>
        <dbReference type="EMBL" id="PTR13380.1"/>
    </source>
</evidence>
<dbReference type="PROSITE" id="PS50043">
    <property type="entry name" value="HTH_LUXR_2"/>
    <property type="match status" value="1"/>
</dbReference>
<dbReference type="OrthoDB" id="3679796at2"/>
<feature type="domain" description="HTH luxR-type" evidence="3">
    <location>
        <begin position="139"/>
        <end position="204"/>
    </location>
</feature>
<dbReference type="Gene3D" id="1.10.10.10">
    <property type="entry name" value="Winged helix-like DNA-binding domain superfamily/Winged helix DNA-binding domain"/>
    <property type="match status" value="1"/>
</dbReference>
<dbReference type="SMART" id="SM00421">
    <property type="entry name" value="HTH_LUXR"/>
    <property type="match status" value="1"/>
</dbReference>
<accession>A0A2T5JT75</accession>
<dbReference type="InterPro" id="IPR036388">
    <property type="entry name" value="WH-like_DNA-bd_sf"/>
</dbReference>
<dbReference type="EMBL" id="QAOT01000022">
    <property type="protein sequence ID" value="PTR13380.1"/>
    <property type="molecule type" value="Genomic_DNA"/>
</dbReference>
<dbReference type="InterPro" id="IPR000792">
    <property type="entry name" value="Tscrpt_reg_LuxR_C"/>
</dbReference>
<dbReference type="GO" id="GO:0006355">
    <property type="term" value="P:regulation of DNA-templated transcription"/>
    <property type="evidence" value="ECO:0007669"/>
    <property type="project" value="InterPro"/>
</dbReference>
<evidence type="ECO:0000313" key="6">
    <source>
        <dbReference type="Proteomes" id="UP000244060"/>
    </source>
</evidence>
<feature type="domain" description="Response regulatory" evidence="4">
    <location>
        <begin position="5"/>
        <end position="122"/>
    </location>
</feature>
<dbReference type="SUPFAM" id="SSF52172">
    <property type="entry name" value="CheY-like"/>
    <property type="match status" value="1"/>
</dbReference>
<dbReference type="Pfam" id="PF00196">
    <property type="entry name" value="GerE"/>
    <property type="match status" value="1"/>
</dbReference>
<proteinExistence type="predicted"/>
<feature type="modified residue" description="4-aspartylphosphate" evidence="1">
    <location>
        <position position="56"/>
    </location>
</feature>
<dbReference type="CDD" id="cd06170">
    <property type="entry name" value="LuxR_C_like"/>
    <property type="match status" value="1"/>
</dbReference>